<sequence length="350" mass="39134">MKKMEISSEAIAKLAGVSRSTVSRVINNYTNVPEKTREKVMKVIQDYNYYPNLSAQVLAGKKTRTIGLFFIDAGHVAGDSLSNMMITSIIEYASSFGYYVLTSIIRNPQDPKQELSMKEPFYQRRIDGGIFIGAANHEPFIEELVAEGYMVAVFDQVLEGHEEPNRIIVNLDYEYSVSAAVNYLVGLHHQRIAMINGDMSRYAGPARYQAFVHAMEHHGLRVEDKWVLKGDFNEESGYQAGLRLAADLGPSQSEWPTAIVAANDSVAFGAIRALQEAGIQVPGDISVIGFDDHMFSARFQPSLTTFKMDFDAMMRNLTQLLITHIENGSKEFSKVLIQSELVVRESCKKL</sequence>
<evidence type="ECO:0000259" key="4">
    <source>
        <dbReference type="PROSITE" id="PS50932"/>
    </source>
</evidence>
<dbReference type="PROSITE" id="PS50932">
    <property type="entry name" value="HTH_LACI_2"/>
    <property type="match status" value="1"/>
</dbReference>
<name>A0ABQ1EM57_9BACL</name>
<dbReference type="SUPFAM" id="SSF53822">
    <property type="entry name" value="Periplasmic binding protein-like I"/>
    <property type="match status" value="1"/>
</dbReference>
<evidence type="ECO:0000256" key="3">
    <source>
        <dbReference type="ARBA" id="ARBA00023163"/>
    </source>
</evidence>
<gene>
    <name evidence="5" type="ORF">GCM10008018_24560</name>
</gene>
<keyword evidence="1" id="KW-0805">Transcription regulation</keyword>
<dbReference type="InterPro" id="IPR000843">
    <property type="entry name" value="HTH_LacI"/>
</dbReference>
<feature type="domain" description="HTH lacI-type" evidence="4">
    <location>
        <begin position="6"/>
        <end position="60"/>
    </location>
</feature>
<dbReference type="SUPFAM" id="SSF47413">
    <property type="entry name" value="lambda repressor-like DNA-binding domains"/>
    <property type="match status" value="1"/>
</dbReference>
<keyword evidence="6" id="KW-1185">Reference proteome</keyword>
<comment type="caution">
    <text evidence="5">The sequence shown here is derived from an EMBL/GenBank/DDBJ whole genome shotgun (WGS) entry which is preliminary data.</text>
</comment>
<organism evidence="5 6">
    <name type="scientific">Paenibacillus marchantiophytorum</name>
    <dbReference type="NCBI Taxonomy" id="1619310"/>
    <lineage>
        <taxon>Bacteria</taxon>
        <taxon>Bacillati</taxon>
        <taxon>Bacillota</taxon>
        <taxon>Bacilli</taxon>
        <taxon>Bacillales</taxon>
        <taxon>Paenibacillaceae</taxon>
        <taxon>Paenibacillus</taxon>
    </lineage>
</organism>
<dbReference type="PANTHER" id="PTHR30146">
    <property type="entry name" value="LACI-RELATED TRANSCRIPTIONAL REPRESSOR"/>
    <property type="match status" value="1"/>
</dbReference>
<dbReference type="CDD" id="cd06267">
    <property type="entry name" value="PBP1_LacI_sugar_binding-like"/>
    <property type="match status" value="1"/>
</dbReference>
<dbReference type="Pfam" id="PF13377">
    <property type="entry name" value="Peripla_BP_3"/>
    <property type="match status" value="1"/>
</dbReference>
<dbReference type="InterPro" id="IPR010982">
    <property type="entry name" value="Lambda_DNA-bd_dom_sf"/>
</dbReference>
<evidence type="ECO:0000256" key="2">
    <source>
        <dbReference type="ARBA" id="ARBA00023125"/>
    </source>
</evidence>
<dbReference type="Gene3D" id="3.40.50.2300">
    <property type="match status" value="2"/>
</dbReference>
<protein>
    <submittedName>
        <fullName evidence="5">LacI family transcriptional regulator</fullName>
    </submittedName>
</protein>
<evidence type="ECO:0000313" key="6">
    <source>
        <dbReference type="Proteomes" id="UP000615455"/>
    </source>
</evidence>
<dbReference type="SMART" id="SM00354">
    <property type="entry name" value="HTH_LACI"/>
    <property type="match status" value="1"/>
</dbReference>
<dbReference type="PANTHER" id="PTHR30146:SF109">
    <property type="entry name" value="HTH-TYPE TRANSCRIPTIONAL REGULATOR GALS"/>
    <property type="match status" value="1"/>
</dbReference>
<evidence type="ECO:0000313" key="5">
    <source>
        <dbReference type="EMBL" id="GFZ78192.1"/>
    </source>
</evidence>
<reference evidence="6" key="1">
    <citation type="journal article" date="2019" name="Int. J. Syst. Evol. Microbiol.">
        <title>The Global Catalogue of Microorganisms (GCM) 10K type strain sequencing project: providing services to taxonomists for standard genome sequencing and annotation.</title>
        <authorList>
            <consortium name="The Broad Institute Genomics Platform"/>
            <consortium name="The Broad Institute Genome Sequencing Center for Infectious Disease"/>
            <person name="Wu L."/>
            <person name="Ma J."/>
        </authorList>
    </citation>
    <scope>NUCLEOTIDE SEQUENCE [LARGE SCALE GENOMIC DNA]</scope>
    <source>
        <strain evidence="6">CGMCC 1.15043</strain>
    </source>
</reference>
<dbReference type="CDD" id="cd01392">
    <property type="entry name" value="HTH_LacI"/>
    <property type="match status" value="1"/>
</dbReference>
<dbReference type="Pfam" id="PF00356">
    <property type="entry name" value="LacI"/>
    <property type="match status" value="1"/>
</dbReference>
<proteinExistence type="predicted"/>
<evidence type="ECO:0000256" key="1">
    <source>
        <dbReference type="ARBA" id="ARBA00023015"/>
    </source>
</evidence>
<accession>A0ABQ1EM57</accession>
<dbReference type="Gene3D" id="1.10.260.40">
    <property type="entry name" value="lambda repressor-like DNA-binding domains"/>
    <property type="match status" value="1"/>
</dbReference>
<dbReference type="InterPro" id="IPR028082">
    <property type="entry name" value="Peripla_BP_I"/>
</dbReference>
<dbReference type="InterPro" id="IPR046335">
    <property type="entry name" value="LacI/GalR-like_sensor"/>
</dbReference>
<dbReference type="EMBL" id="BMHE01000010">
    <property type="protein sequence ID" value="GFZ78192.1"/>
    <property type="molecule type" value="Genomic_DNA"/>
</dbReference>
<dbReference type="Proteomes" id="UP000615455">
    <property type="component" value="Unassembled WGS sequence"/>
</dbReference>
<keyword evidence="2" id="KW-0238">DNA-binding</keyword>
<keyword evidence="3" id="KW-0804">Transcription</keyword>